<dbReference type="EMBL" id="QLYX01000011">
    <property type="protein sequence ID" value="RAY12838.1"/>
    <property type="molecule type" value="Genomic_DNA"/>
</dbReference>
<keyword evidence="4" id="KW-1185">Reference proteome</keyword>
<name>A0A365H1C7_9ACTN</name>
<dbReference type="Gene3D" id="3.30.565.10">
    <property type="entry name" value="Histidine kinase-like ATPase, C-terminal domain"/>
    <property type="match status" value="1"/>
</dbReference>
<dbReference type="CDD" id="cd16936">
    <property type="entry name" value="HATPase_RsbW-like"/>
    <property type="match status" value="1"/>
</dbReference>
<dbReference type="OrthoDB" id="3482892at2"/>
<dbReference type="PANTHER" id="PTHR35526">
    <property type="entry name" value="ANTI-SIGMA-F FACTOR RSBW-RELATED"/>
    <property type="match status" value="1"/>
</dbReference>
<dbReference type="GO" id="GO:0004674">
    <property type="term" value="F:protein serine/threonine kinase activity"/>
    <property type="evidence" value="ECO:0007669"/>
    <property type="project" value="UniProtKB-KW"/>
</dbReference>
<dbReference type="InterPro" id="IPR050267">
    <property type="entry name" value="Anti-sigma-factor_SerPK"/>
</dbReference>
<dbReference type="SUPFAM" id="SSF55874">
    <property type="entry name" value="ATPase domain of HSP90 chaperone/DNA topoisomerase II/histidine kinase"/>
    <property type="match status" value="1"/>
</dbReference>
<accession>A0A365H1C7</accession>
<dbReference type="Proteomes" id="UP000251891">
    <property type="component" value="Unassembled WGS sequence"/>
</dbReference>
<keyword evidence="1" id="KW-0723">Serine/threonine-protein kinase</keyword>
<dbReference type="InterPro" id="IPR036890">
    <property type="entry name" value="HATPase_C_sf"/>
</dbReference>
<dbReference type="AlphaFoldDB" id="A0A365H1C7"/>
<reference evidence="3 4" key="1">
    <citation type="submission" date="2018-06" db="EMBL/GenBank/DDBJ databases">
        <title>Actinomadura craniellae sp. nov. isolated from marine sponge Craniella sp.</title>
        <authorList>
            <person name="Li L."/>
            <person name="Xu Q.H."/>
            <person name="Lin H.W."/>
            <person name="Lu Y.H."/>
        </authorList>
    </citation>
    <scope>NUCLEOTIDE SEQUENCE [LARGE SCALE GENOMIC DNA]</scope>
    <source>
        <strain evidence="3 4">LHW63021</strain>
    </source>
</reference>
<evidence type="ECO:0000259" key="2">
    <source>
        <dbReference type="Pfam" id="PF13581"/>
    </source>
</evidence>
<dbReference type="InterPro" id="IPR003594">
    <property type="entry name" value="HATPase_dom"/>
</dbReference>
<protein>
    <recommendedName>
        <fullName evidence="2">Histidine kinase/HSP90-like ATPase domain-containing protein</fullName>
    </recommendedName>
</protein>
<feature type="domain" description="Histidine kinase/HSP90-like ATPase" evidence="2">
    <location>
        <begin position="27"/>
        <end position="136"/>
    </location>
</feature>
<keyword evidence="1" id="KW-0808">Transferase</keyword>
<organism evidence="3 4">
    <name type="scientific">Actinomadura craniellae</name>
    <dbReference type="NCBI Taxonomy" id="2231787"/>
    <lineage>
        <taxon>Bacteria</taxon>
        <taxon>Bacillati</taxon>
        <taxon>Actinomycetota</taxon>
        <taxon>Actinomycetes</taxon>
        <taxon>Streptosporangiales</taxon>
        <taxon>Thermomonosporaceae</taxon>
        <taxon>Actinomadura</taxon>
    </lineage>
</organism>
<comment type="caution">
    <text evidence="3">The sequence shown here is derived from an EMBL/GenBank/DDBJ whole genome shotgun (WGS) entry which is preliminary data.</text>
</comment>
<evidence type="ECO:0000256" key="1">
    <source>
        <dbReference type="ARBA" id="ARBA00022527"/>
    </source>
</evidence>
<sequence length="139" mass="14798">MRRACQSGQGGGRVVILMPLRVRLAPAAASVGIARDRVRRHLEAAGCPHLVEDAVLIVSELVTNAARASRPDRPIELRARLDGGRLLIEVEDSSPGVPRTRRLTADSLSGRGLHIVTALATECGHTPTPHGKVVWALLG</sequence>
<evidence type="ECO:0000313" key="3">
    <source>
        <dbReference type="EMBL" id="RAY12838.1"/>
    </source>
</evidence>
<dbReference type="PANTHER" id="PTHR35526:SF3">
    <property type="entry name" value="ANTI-SIGMA-F FACTOR RSBW"/>
    <property type="match status" value="1"/>
</dbReference>
<dbReference type="Pfam" id="PF13581">
    <property type="entry name" value="HATPase_c_2"/>
    <property type="match status" value="1"/>
</dbReference>
<gene>
    <name evidence="3" type="ORF">DPM19_22735</name>
</gene>
<evidence type="ECO:0000313" key="4">
    <source>
        <dbReference type="Proteomes" id="UP000251891"/>
    </source>
</evidence>
<keyword evidence="1" id="KW-0418">Kinase</keyword>
<proteinExistence type="predicted"/>